<keyword evidence="1 4" id="KW-0479">Metal-binding</keyword>
<dbReference type="InterPro" id="IPR011059">
    <property type="entry name" value="Metal-dep_hydrolase_composite"/>
</dbReference>
<dbReference type="InterPro" id="IPR006680">
    <property type="entry name" value="Amidohydro-rel"/>
</dbReference>
<dbReference type="KEGG" id="cst:CLOST_0664"/>
<dbReference type="eggNOG" id="COG0044">
    <property type="taxonomic scope" value="Bacteria"/>
</dbReference>
<dbReference type="GO" id="GO:0005737">
    <property type="term" value="C:cytoplasm"/>
    <property type="evidence" value="ECO:0007669"/>
    <property type="project" value="UniProtKB-SubCell"/>
</dbReference>
<dbReference type="GO" id="GO:0008237">
    <property type="term" value="F:metallopeptidase activity"/>
    <property type="evidence" value="ECO:0007669"/>
    <property type="project" value="UniProtKB-KW"/>
</dbReference>
<keyword evidence="7" id="KW-1185">Reference proteome</keyword>
<feature type="binding site" evidence="3">
    <location>
        <begin position="68"/>
        <end position="70"/>
    </location>
    <ligand>
        <name>substrate</name>
    </ligand>
</feature>
<dbReference type="InterPro" id="IPR050378">
    <property type="entry name" value="Metallo-dep_Hydrolases_sf"/>
</dbReference>
<dbReference type="Gene3D" id="2.30.40.10">
    <property type="entry name" value="Urease, subunit C, domain 1"/>
    <property type="match status" value="1"/>
</dbReference>
<comment type="subcellular location">
    <subcellularLocation>
        <location evidence="1">Cytoplasm</location>
    </subcellularLocation>
</comment>
<evidence type="ECO:0000313" key="6">
    <source>
        <dbReference type="EMBL" id="CBH20790.1"/>
    </source>
</evidence>
<name>E3PWH5_ACESD</name>
<dbReference type="PIRSF" id="PIRSF001238">
    <property type="entry name" value="IadA"/>
    <property type="match status" value="1"/>
</dbReference>
<dbReference type="AlphaFoldDB" id="E3PWH5"/>
<dbReference type="Pfam" id="PF01979">
    <property type="entry name" value="Amidohydro_1"/>
    <property type="match status" value="1"/>
</dbReference>
<dbReference type="EC" id="3.4.19.-" evidence="1"/>
<feature type="binding site" evidence="3">
    <location>
        <position position="227"/>
    </location>
    <ligand>
        <name>substrate</name>
    </ligand>
</feature>
<evidence type="ECO:0000256" key="4">
    <source>
        <dbReference type="PIRSR" id="PIRSR001238-3"/>
    </source>
</evidence>
<feature type="binding site" evidence="3">
    <location>
        <position position="99"/>
    </location>
    <ligand>
        <name>substrate</name>
    </ligand>
</feature>
<evidence type="ECO:0000256" key="2">
    <source>
        <dbReference type="PIRSR" id="PIRSR001238-1"/>
    </source>
</evidence>
<dbReference type="EMBL" id="FP565809">
    <property type="protein sequence ID" value="CBH20790.1"/>
    <property type="molecule type" value="Genomic_DNA"/>
</dbReference>
<dbReference type="SUPFAM" id="SSF51338">
    <property type="entry name" value="Composite domain of metallo-dependent hydrolases"/>
    <property type="match status" value="1"/>
</dbReference>
<evidence type="ECO:0000256" key="1">
    <source>
        <dbReference type="PIRNR" id="PIRNR001238"/>
    </source>
</evidence>
<comment type="function">
    <text evidence="1">Catalyzes the hydrolytic cleavage of a subset of L-isoaspartyl (L-beta-aspartyl) dipeptides. Used to degrade proteins damaged by L-isoaspartyl residues formation.</text>
</comment>
<feature type="binding site" evidence="4">
    <location>
        <position position="61"/>
    </location>
    <ligand>
        <name>Zn(2+)</name>
        <dbReference type="ChEBI" id="CHEBI:29105"/>
        <label>1</label>
        <note>catalytic</note>
    </ligand>
</feature>
<dbReference type="GO" id="GO:0016810">
    <property type="term" value="F:hydrolase activity, acting on carbon-nitrogen (but not peptide) bonds"/>
    <property type="evidence" value="ECO:0007669"/>
    <property type="project" value="InterPro"/>
</dbReference>
<dbReference type="PANTHER" id="PTHR11647:SF1">
    <property type="entry name" value="COLLAPSIN RESPONSE MEDIATOR PROTEIN"/>
    <property type="match status" value="1"/>
</dbReference>
<feature type="binding site" evidence="4">
    <location>
        <position position="285"/>
    </location>
    <ligand>
        <name>Zn(2+)</name>
        <dbReference type="ChEBI" id="CHEBI:29105"/>
        <label>1</label>
        <note>catalytic</note>
    </ligand>
</feature>
<sequence>MLKLIKNIHVYSPEDMGVKDVLIAANKICRISDEIKIESNIEIEVIDGSDKLLFPGFIDSHVHILGGGGEGGFKTRTPEIMLSDITTGGITTVIGTLGTDGTTRSMASLLAKANALEEEGITTFVNTGSYQIPVKTLTESITDDLILIDKIIGVGELAISDHRSSQPTFDELAKIAAQARVGGMLSGKAGTINVHMGDSKRMLDLIEEIVEKTEIPKKHFIPTHMNRNPYLFEKSIEYASKGGYVDYTTSTVPLFIEEGEVPAYHTLKLLIDKGVDTSVVTFTSDGQGSLPGFDEDGNMSRIDVGKVTSLYESVRDSIIKDKVDIAKAIAVITENPAKIYGLSDKGKIAEGKDADLVIVDKSSLEIETVIAKGQIMIKDKAILVKGTFEK</sequence>
<feature type="binding site" evidence="3">
    <location>
        <position position="130"/>
    </location>
    <ligand>
        <name>substrate</name>
    </ligand>
</feature>
<proteinExistence type="inferred from homology"/>
<keyword evidence="1" id="KW-0645">Protease</keyword>
<gene>
    <name evidence="6" type="primary">iadA</name>
    <name evidence="6" type="ordered locus">CLOST_0664</name>
</gene>
<feature type="binding site" evidence="4">
    <location>
        <position position="63"/>
    </location>
    <ligand>
        <name>Zn(2+)</name>
        <dbReference type="ChEBI" id="CHEBI:29105"/>
        <label>1</label>
        <note>catalytic</note>
    </ligand>
</feature>
<feature type="binding site" evidence="3">
    <location>
        <position position="163"/>
    </location>
    <ligand>
        <name>substrate</name>
    </ligand>
</feature>
<dbReference type="GO" id="GO:0006508">
    <property type="term" value="P:proteolysis"/>
    <property type="evidence" value="ECO:0007669"/>
    <property type="project" value="UniProtKB-KW"/>
</dbReference>
<dbReference type="GO" id="GO:0008798">
    <property type="term" value="F:beta-aspartyl-peptidase activity"/>
    <property type="evidence" value="ECO:0007669"/>
    <property type="project" value="InterPro"/>
</dbReference>
<dbReference type="PANTHER" id="PTHR11647">
    <property type="entry name" value="HYDRANTOINASE/DIHYDROPYRIMIDINASE FAMILY MEMBER"/>
    <property type="match status" value="1"/>
</dbReference>
<keyword evidence="1 6" id="KW-0378">Hydrolase</keyword>
<dbReference type="GO" id="GO:0046872">
    <property type="term" value="F:metal ion binding"/>
    <property type="evidence" value="ECO:0007669"/>
    <property type="project" value="UniProtKB-KW"/>
</dbReference>
<dbReference type="HOGENOM" id="CLU_058216_0_0_9"/>
<dbReference type="Proteomes" id="UP000007041">
    <property type="component" value="Chromosome"/>
</dbReference>
<feature type="binding site" evidence="4">
    <location>
        <position position="195"/>
    </location>
    <ligand>
        <name>Zn(2+)</name>
        <dbReference type="ChEBI" id="CHEBI:29105"/>
        <label>2</label>
        <note>catalytic</note>
    </ligand>
</feature>
<feature type="active site" description="Proton acceptor" evidence="2">
    <location>
        <position position="285"/>
    </location>
</feature>
<reference evidence="7" key="1">
    <citation type="journal article" date="2010" name="BMC Genomics">
        <title>Clostridium sticklandii, a specialist in amino acid degradation:revisiting its metabolism through its genome sequence.</title>
        <authorList>
            <person name="Fonknechten N."/>
            <person name="Chaussonnerie S."/>
            <person name="Tricot S."/>
            <person name="Lajus A."/>
            <person name="Andreesen J.R."/>
            <person name="Perchat N."/>
            <person name="Pelletier E."/>
            <person name="Gouyvenoux M."/>
            <person name="Barbe V."/>
            <person name="Salanoubat M."/>
            <person name="Le Paslier D."/>
            <person name="Weissenbach J."/>
            <person name="Cohen G.N."/>
            <person name="Kreimeyer A."/>
        </authorList>
    </citation>
    <scope>NUCLEOTIDE SEQUENCE [LARGE SCALE GENOMIC DNA]</scope>
    <source>
        <strain evidence="7">ATCC 12662 / DSM 519 / JCM 1433 / CCUG 9281 / NCIMB 10654 / HF</strain>
    </source>
</reference>
<comment type="similarity">
    <text evidence="1">Belongs to the peptidase M38 family.</text>
</comment>
<evidence type="ECO:0000313" key="7">
    <source>
        <dbReference type="Proteomes" id="UP000007041"/>
    </source>
</evidence>
<dbReference type="InterPro" id="IPR032466">
    <property type="entry name" value="Metal_Hydrolase"/>
</dbReference>
<feature type="domain" description="Amidohydrolase-related" evidence="5">
    <location>
        <begin position="53"/>
        <end position="375"/>
    </location>
</feature>
<evidence type="ECO:0000256" key="3">
    <source>
        <dbReference type="PIRSR" id="PIRSR001238-2"/>
    </source>
</evidence>
<comment type="PTM">
    <text evidence="1">Carboxylation allows a single lysine to coordinate two zinc ions.</text>
</comment>
<dbReference type="Gene3D" id="3.20.20.140">
    <property type="entry name" value="Metal-dependent hydrolases"/>
    <property type="match status" value="1"/>
</dbReference>
<protein>
    <recommendedName>
        <fullName evidence="1">Isoaspartyl dipeptidase</fullName>
        <ecNumber evidence="1">3.4.19.-</ecNumber>
    </recommendedName>
</protein>
<organism evidence="6 7">
    <name type="scientific">Acetoanaerobium sticklandii (strain ATCC 12662 / DSM 519 / JCM 1433 / CCUG 9281 / NCIMB 10654 / HF)</name>
    <name type="common">Clostridium sticklandii</name>
    <dbReference type="NCBI Taxonomy" id="499177"/>
    <lineage>
        <taxon>Bacteria</taxon>
        <taxon>Bacillati</taxon>
        <taxon>Bacillota</taxon>
        <taxon>Clostridia</taxon>
        <taxon>Peptostreptococcales</taxon>
        <taxon>Filifactoraceae</taxon>
        <taxon>Acetoanaerobium</taxon>
    </lineage>
</organism>
<feature type="binding site" evidence="4">
    <location>
        <position position="224"/>
    </location>
    <ligand>
        <name>Zn(2+)</name>
        <dbReference type="ChEBI" id="CHEBI:29105"/>
        <label>2</label>
        <note>catalytic</note>
    </ligand>
</feature>
<comment type="cofactor">
    <cofactor evidence="1 4">
        <name>Zn(2+)</name>
        <dbReference type="ChEBI" id="CHEBI:29105"/>
    </cofactor>
    <text evidence="1 4">Binds 2 Zn(2+) ions per subunit.</text>
</comment>
<evidence type="ECO:0000259" key="5">
    <source>
        <dbReference type="Pfam" id="PF01979"/>
    </source>
</evidence>
<feature type="binding site" evidence="3">
    <location>
        <position position="289"/>
    </location>
    <ligand>
        <name>substrate</name>
    </ligand>
</feature>
<accession>E3PWH5</accession>
<keyword evidence="1" id="KW-0482">Metalloprotease</keyword>
<dbReference type="STRING" id="1511.CLOST_0664"/>
<dbReference type="SUPFAM" id="SSF51556">
    <property type="entry name" value="Metallo-dependent hydrolases"/>
    <property type="match status" value="1"/>
</dbReference>
<dbReference type="NCBIfam" id="TIGR01975">
    <property type="entry name" value="isoAsp_dipep"/>
    <property type="match status" value="1"/>
</dbReference>
<keyword evidence="1 4" id="KW-0862">Zinc</keyword>
<dbReference type="InterPro" id="IPR010229">
    <property type="entry name" value="Pept_M38_dipep"/>
</dbReference>